<reference evidence="1" key="1">
    <citation type="submission" date="2018-02" db="EMBL/GenBank/DDBJ databases">
        <title>Rhizophora mucronata_Transcriptome.</title>
        <authorList>
            <person name="Meera S.P."/>
            <person name="Sreeshan A."/>
            <person name="Augustine A."/>
        </authorList>
    </citation>
    <scope>NUCLEOTIDE SEQUENCE</scope>
    <source>
        <tissue evidence="1">Leaf</tissue>
    </source>
</reference>
<dbReference type="AlphaFoldDB" id="A0A2P2P2E8"/>
<name>A0A2P2P2E8_RHIMU</name>
<sequence length="61" mass="7074">MNNIKGYKAYLMAKNIYTIQGVSCFYKPQGLYLIHLTLTIVVHLDLELHKLYEKVVSCVKN</sequence>
<organism evidence="1">
    <name type="scientific">Rhizophora mucronata</name>
    <name type="common">Asiatic mangrove</name>
    <dbReference type="NCBI Taxonomy" id="61149"/>
    <lineage>
        <taxon>Eukaryota</taxon>
        <taxon>Viridiplantae</taxon>
        <taxon>Streptophyta</taxon>
        <taxon>Embryophyta</taxon>
        <taxon>Tracheophyta</taxon>
        <taxon>Spermatophyta</taxon>
        <taxon>Magnoliopsida</taxon>
        <taxon>eudicotyledons</taxon>
        <taxon>Gunneridae</taxon>
        <taxon>Pentapetalae</taxon>
        <taxon>rosids</taxon>
        <taxon>fabids</taxon>
        <taxon>Malpighiales</taxon>
        <taxon>Rhizophoraceae</taxon>
        <taxon>Rhizophora</taxon>
    </lineage>
</organism>
<evidence type="ECO:0000313" key="1">
    <source>
        <dbReference type="EMBL" id="MBX48813.1"/>
    </source>
</evidence>
<dbReference type="EMBL" id="GGEC01068329">
    <property type="protein sequence ID" value="MBX48813.1"/>
    <property type="molecule type" value="Transcribed_RNA"/>
</dbReference>
<accession>A0A2P2P2E8</accession>
<proteinExistence type="predicted"/>
<protein>
    <submittedName>
        <fullName evidence="1">Uncharacterized protein</fullName>
    </submittedName>
</protein>